<evidence type="ECO:0000313" key="2">
    <source>
        <dbReference type="EMBL" id="MBB4154319.1"/>
    </source>
</evidence>
<proteinExistence type="predicted"/>
<dbReference type="RefSeq" id="WP_183984759.1">
    <property type="nucleotide sequence ID" value="NZ_JACIEV010000006.1"/>
</dbReference>
<dbReference type="Proteomes" id="UP000529795">
    <property type="component" value="Unassembled WGS sequence"/>
</dbReference>
<name>A0A840F9G3_9SPHN</name>
<organism evidence="2 3">
    <name type="scientific">Sphingomonas jinjuensis</name>
    <dbReference type="NCBI Taxonomy" id="535907"/>
    <lineage>
        <taxon>Bacteria</taxon>
        <taxon>Pseudomonadati</taxon>
        <taxon>Pseudomonadota</taxon>
        <taxon>Alphaproteobacteria</taxon>
        <taxon>Sphingomonadales</taxon>
        <taxon>Sphingomonadaceae</taxon>
        <taxon>Sphingomonas</taxon>
    </lineage>
</organism>
<feature type="transmembrane region" description="Helical" evidence="1">
    <location>
        <begin position="27"/>
        <end position="48"/>
    </location>
</feature>
<dbReference type="InterPro" id="IPR045936">
    <property type="entry name" value="DUF6356"/>
</dbReference>
<evidence type="ECO:0000313" key="3">
    <source>
        <dbReference type="Proteomes" id="UP000529795"/>
    </source>
</evidence>
<dbReference type="EMBL" id="JACIEV010000006">
    <property type="protein sequence ID" value="MBB4154319.1"/>
    <property type="molecule type" value="Genomic_DNA"/>
</dbReference>
<comment type="caution">
    <text evidence="2">The sequence shown here is derived from an EMBL/GenBank/DDBJ whole genome shotgun (WGS) entry which is preliminary data.</text>
</comment>
<dbReference type="Pfam" id="PF19883">
    <property type="entry name" value="DUF6356"/>
    <property type="match status" value="1"/>
</dbReference>
<keyword evidence="1" id="KW-0472">Membrane</keyword>
<reference evidence="2 3" key="1">
    <citation type="submission" date="2020-08" db="EMBL/GenBank/DDBJ databases">
        <title>Genomic Encyclopedia of Type Strains, Phase IV (KMG-IV): sequencing the most valuable type-strain genomes for metagenomic binning, comparative biology and taxonomic classification.</title>
        <authorList>
            <person name="Goeker M."/>
        </authorList>
    </citation>
    <scope>NUCLEOTIDE SEQUENCE [LARGE SCALE GENOMIC DNA]</scope>
    <source>
        <strain evidence="2 3">YC6723</strain>
    </source>
</reference>
<evidence type="ECO:0008006" key="4">
    <source>
        <dbReference type="Google" id="ProtNLM"/>
    </source>
</evidence>
<sequence>MIDHLLLAHPRSVGESYTEHARVASGIGFAMIGGGLACLVHAVVPAWHTRTGSNVIKRLYARLMSRQPAFASQTPAFAQPAWQLEYEI</sequence>
<gene>
    <name evidence="2" type="ORF">GGQ80_002232</name>
</gene>
<protein>
    <recommendedName>
        <fullName evidence="4">Type 1 capsular polysaccharide biosynthesis protein J</fullName>
    </recommendedName>
</protein>
<dbReference type="AlphaFoldDB" id="A0A840F9G3"/>
<keyword evidence="1" id="KW-1133">Transmembrane helix</keyword>
<keyword evidence="1" id="KW-0812">Transmembrane</keyword>
<evidence type="ECO:0000256" key="1">
    <source>
        <dbReference type="SAM" id="Phobius"/>
    </source>
</evidence>
<accession>A0A840F9G3</accession>
<keyword evidence="3" id="KW-1185">Reference proteome</keyword>